<organism evidence="1">
    <name type="scientific">marine sediment metagenome</name>
    <dbReference type="NCBI Taxonomy" id="412755"/>
    <lineage>
        <taxon>unclassified sequences</taxon>
        <taxon>metagenomes</taxon>
        <taxon>ecological metagenomes</taxon>
    </lineage>
</organism>
<comment type="caution">
    <text evidence="1">The sequence shown here is derived from an EMBL/GenBank/DDBJ whole genome shotgun (WGS) entry which is preliminary data.</text>
</comment>
<gene>
    <name evidence="1" type="ORF">LCGC14_1932410</name>
</gene>
<sequence>MPTTPNLLLTHVEEGQQSREVTINEALDGLDGALAGHDGSNFDFPSDANYWPPYAVSRASLSFEVVSTFGSLTATRDLIVAPTSKLYIIFNSTTGGQAITVKTPSGSGVTIANGERRIVFCDGTDVIASGPFDIGFFVPGVAPTSSLIWKHVFVRPAVFPDEFAGSEGHLETAPSSSITLDIQKNSVSVGSLVFTTAIGVFSTSGGGTTFGIGDTLELHTPANMQNAADLGFTFLGARA</sequence>
<proteinExistence type="predicted"/>
<reference evidence="1" key="1">
    <citation type="journal article" date="2015" name="Nature">
        <title>Complex archaea that bridge the gap between prokaryotes and eukaryotes.</title>
        <authorList>
            <person name="Spang A."/>
            <person name="Saw J.H."/>
            <person name="Jorgensen S.L."/>
            <person name="Zaremba-Niedzwiedzka K."/>
            <person name="Martijn J."/>
            <person name="Lind A.E."/>
            <person name="van Eijk R."/>
            <person name="Schleper C."/>
            <person name="Guy L."/>
            <person name="Ettema T.J."/>
        </authorList>
    </citation>
    <scope>NUCLEOTIDE SEQUENCE</scope>
</reference>
<protein>
    <submittedName>
        <fullName evidence="1">Uncharacterized protein</fullName>
    </submittedName>
</protein>
<dbReference type="EMBL" id="LAZR01020773">
    <property type="protein sequence ID" value="KKL87667.1"/>
    <property type="molecule type" value="Genomic_DNA"/>
</dbReference>
<name>A0A0F9IK77_9ZZZZ</name>
<dbReference type="AlphaFoldDB" id="A0A0F9IK77"/>
<accession>A0A0F9IK77</accession>
<evidence type="ECO:0000313" key="1">
    <source>
        <dbReference type="EMBL" id="KKL87667.1"/>
    </source>
</evidence>